<name>A0ABU3WGB1_9GAMM</name>
<reference evidence="2 3" key="1">
    <citation type="submission" date="2023-06" db="EMBL/GenBank/DDBJ databases">
        <title>Genomic Analysis of Acinetobacter Strains Recovered from South Australian Aquatic Samples provides Insights into the Circulation of Antibiotic Resistance determinants in the Environment.</title>
        <authorList>
            <person name="Tobin L."/>
            <person name="Jarocki V.M."/>
            <person name="Kenyon J."/>
            <person name="Drigo B."/>
            <person name="Donner E."/>
            <person name="Djordjevic S.P."/>
            <person name="Hamidian M."/>
        </authorList>
    </citation>
    <scope>NUCLEOTIDE SEQUENCE [LARGE SCALE GENOMIC DNA]</scope>
    <source>
        <strain evidence="2 3">SAAc652</strain>
    </source>
</reference>
<accession>A0ABU3WGB1</accession>
<sequence>MSPEMKKRKDRIEREKRMKTERKAFEKTAFNNHLRYMGEVSLVLSSFYLLIVVVGIFHKFFFS</sequence>
<feature type="transmembrane region" description="Helical" evidence="1">
    <location>
        <begin position="40"/>
        <end position="61"/>
    </location>
</feature>
<protein>
    <submittedName>
        <fullName evidence="2">Uncharacterized protein</fullName>
    </submittedName>
</protein>
<organism evidence="2 3">
    <name type="scientific">Acinetobacter chinensis</name>
    <dbReference type="NCBI Taxonomy" id="2004650"/>
    <lineage>
        <taxon>Bacteria</taxon>
        <taxon>Pseudomonadati</taxon>
        <taxon>Pseudomonadota</taxon>
        <taxon>Gammaproteobacteria</taxon>
        <taxon>Moraxellales</taxon>
        <taxon>Moraxellaceae</taxon>
        <taxon>Acinetobacter</taxon>
    </lineage>
</organism>
<proteinExistence type="predicted"/>
<evidence type="ECO:0000256" key="1">
    <source>
        <dbReference type="SAM" id="Phobius"/>
    </source>
</evidence>
<gene>
    <name evidence="2" type="ORF">QR674_10540</name>
</gene>
<keyword evidence="1" id="KW-0472">Membrane</keyword>
<evidence type="ECO:0000313" key="2">
    <source>
        <dbReference type="EMBL" id="MDV2469425.1"/>
    </source>
</evidence>
<dbReference type="RefSeq" id="WP_317084169.1">
    <property type="nucleotide sequence ID" value="NZ_JASVDY010000003.1"/>
</dbReference>
<comment type="caution">
    <text evidence="2">The sequence shown here is derived from an EMBL/GenBank/DDBJ whole genome shotgun (WGS) entry which is preliminary data.</text>
</comment>
<keyword evidence="1" id="KW-0812">Transmembrane</keyword>
<evidence type="ECO:0000313" key="3">
    <source>
        <dbReference type="Proteomes" id="UP001278188"/>
    </source>
</evidence>
<dbReference type="Proteomes" id="UP001278188">
    <property type="component" value="Unassembled WGS sequence"/>
</dbReference>
<dbReference type="EMBL" id="JASVDY010000003">
    <property type="protein sequence ID" value="MDV2469425.1"/>
    <property type="molecule type" value="Genomic_DNA"/>
</dbReference>
<keyword evidence="3" id="KW-1185">Reference proteome</keyword>
<keyword evidence="1" id="KW-1133">Transmembrane helix</keyword>